<dbReference type="EMBL" id="BAABGR010000035">
    <property type="protein sequence ID" value="GAA4519988.1"/>
    <property type="molecule type" value="Genomic_DNA"/>
</dbReference>
<sequence>MAKNQTAGKGQRGNVWVSEPNQNLTVSILLSPHQWTVQQQFWLTVITSLAVVDALQSVFPADYHIKWPNDIILHGKKLGGILIENALAGKYIKHSIIGIGINVFQKNFPDTIHHKVTSLMLENPNLKVDFVDFIVKIQGGLKHYLQRLESSRNEMLELYNRRLFLRDTEADFLYEGKRMKGVIRRVEEDGLLQILLEGQLKKVDLKGIVYIL</sequence>
<dbReference type="PANTHER" id="PTHR12835:SF5">
    <property type="entry name" value="BIOTIN--PROTEIN LIGASE"/>
    <property type="match status" value="1"/>
</dbReference>
<name>A0ABP8R7V7_9SPHI</name>
<dbReference type="InterPro" id="IPR045864">
    <property type="entry name" value="aa-tRNA-synth_II/BPL/LPL"/>
</dbReference>
<evidence type="ECO:0000313" key="4">
    <source>
        <dbReference type="Proteomes" id="UP001500394"/>
    </source>
</evidence>
<comment type="caution">
    <text evidence="3">The sequence shown here is derived from an EMBL/GenBank/DDBJ whole genome shotgun (WGS) entry which is preliminary data.</text>
</comment>
<keyword evidence="1 3" id="KW-0436">Ligase</keyword>
<gene>
    <name evidence="3" type="ORF">GCM10023173_23760</name>
</gene>
<dbReference type="PANTHER" id="PTHR12835">
    <property type="entry name" value="BIOTIN PROTEIN LIGASE"/>
    <property type="match status" value="1"/>
</dbReference>
<dbReference type="SUPFAM" id="SSF55681">
    <property type="entry name" value="Class II aaRS and biotin synthetases"/>
    <property type="match status" value="1"/>
</dbReference>
<dbReference type="NCBIfam" id="TIGR00121">
    <property type="entry name" value="birA_ligase"/>
    <property type="match status" value="1"/>
</dbReference>
<evidence type="ECO:0000313" key="3">
    <source>
        <dbReference type="EMBL" id="GAA4519988.1"/>
    </source>
</evidence>
<dbReference type="GO" id="GO:0016874">
    <property type="term" value="F:ligase activity"/>
    <property type="evidence" value="ECO:0007669"/>
    <property type="project" value="UniProtKB-KW"/>
</dbReference>
<organism evidence="3 4">
    <name type="scientific">Sphingobacterium thermophilum</name>
    <dbReference type="NCBI Taxonomy" id="768534"/>
    <lineage>
        <taxon>Bacteria</taxon>
        <taxon>Pseudomonadati</taxon>
        <taxon>Bacteroidota</taxon>
        <taxon>Sphingobacteriia</taxon>
        <taxon>Sphingobacteriales</taxon>
        <taxon>Sphingobacteriaceae</taxon>
        <taxon>Sphingobacterium</taxon>
    </lineage>
</organism>
<reference evidence="4" key="1">
    <citation type="journal article" date="2019" name="Int. J. Syst. Evol. Microbiol.">
        <title>The Global Catalogue of Microorganisms (GCM) 10K type strain sequencing project: providing services to taxonomists for standard genome sequencing and annotation.</title>
        <authorList>
            <consortium name="The Broad Institute Genomics Platform"/>
            <consortium name="The Broad Institute Genome Sequencing Center for Infectious Disease"/>
            <person name="Wu L."/>
            <person name="Ma J."/>
        </authorList>
    </citation>
    <scope>NUCLEOTIDE SEQUENCE [LARGE SCALE GENOMIC DNA]</scope>
    <source>
        <strain evidence="4">JCM 17858</strain>
    </source>
</reference>
<evidence type="ECO:0000259" key="2">
    <source>
        <dbReference type="PROSITE" id="PS51733"/>
    </source>
</evidence>
<dbReference type="InterPro" id="IPR004408">
    <property type="entry name" value="Biotin_CoA_COase_ligase"/>
</dbReference>
<evidence type="ECO:0000256" key="1">
    <source>
        <dbReference type="ARBA" id="ARBA00022598"/>
    </source>
</evidence>
<accession>A0ABP8R7V7</accession>
<proteinExistence type="predicted"/>
<dbReference type="PROSITE" id="PS51733">
    <property type="entry name" value="BPL_LPL_CATALYTIC"/>
    <property type="match status" value="1"/>
</dbReference>
<dbReference type="InterPro" id="IPR004143">
    <property type="entry name" value="BPL_LPL_catalytic"/>
</dbReference>
<dbReference type="CDD" id="cd16442">
    <property type="entry name" value="BPL"/>
    <property type="match status" value="1"/>
</dbReference>
<feature type="domain" description="BPL/LPL catalytic" evidence="2">
    <location>
        <begin position="1"/>
        <end position="149"/>
    </location>
</feature>
<protein>
    <submittedName>
        <fullName evidence="3">Biotin--[acetyl-CoA-carboxylase] ligase</fullName>
    </submittedName>
</protein>
<keyword evidence="4" id="KW-1185">Reference proteome</keyword>
<dbReference type="Pfam" id="PF03099">
    <property type="entry name" value="BPL_LplA_LipB"/>
    <property type="match status" value="1"/>
</dbReference>
<dbReference type="Proteomes" id="UP001500394">
    <property type="component" value="Unassembled WGS sequence"/>
</dbReference>
<dbReference type="Gene3D" id="3.30.930.10">
    <property type="entry name" value="Bira Bifunctional Protein, Domain 2"/>
    <property type="match status" value="1"/>
</dbReference>